<dbReference type="STRING" id="568069.A0A1J1HUL8"/>
<evidence type="ECO:0000313" key="2">
    <source>
        <dbReference type="EMBL" id="CRK91234.1"/>
    </source>
</evidence>
<protein>
    <submittedName>
        <fullName evidence="2">CLUMA_CG004916, isoform A</fullName>
    </submittedName>
</protein>
<dbReference type="EMBL" id="CVRI01000020">
    <property type="protein sequence ID" value="CRK91234.1"/>
    <property type="molecule type" value="Genomic_DNA"/>
</dbReference>
<dbReference type="OrthoDB" id="10265211at2759"/>
<dbReference type="PANTHER" id="PTHR12748:SF0">
    <property type="entry name" value="ORIGIN RECOGNITION COMPLEX SUBUNIT 3"/>
    <property type="match status" value="1"/>
</dbReference>
<keyword evidence="3" id="KW-1185">Reference proteome</keyword>
<dbReference type="GO" id="GO:0003688">
    <property type="term" value="F:DNA replication origin binding"/>
    <property type="evidence" value="ECO:0007669"/>
    <property type="project" value="TreeGrafter"/>
</dbReference>
<dbReference type="PANTHER" id="PTHR12748">
    <property type="entry name" value="ORIGIN RECOGNITION COMPLEX SUBUNIT 3"/>
    <property type="match status" value="1"/>
</dbReference>
<dbReference type="GO" id="GO:0006270">
    <property type="term" value="P:DNA replication initiation"/>
    <property type="evidence" value="ECO:0007669"/>
    <property type="project" value="TreeGrafter"/>
</dbReference>
<dbReference type="GO" id="GO:0005664">
    <property type="term" value="C:nuclear origin of replication recognition complex"/>
    <property type="evidence" value="ECO:0007669"/>
    <property type="project" value="InterPro"/>
</dbReference>
<feature type="domain" description="Origin recognition complex subunit 3 winged helix C-terminal" evidence="1">
    <location>
        <begin position="5"/>
        <end position="54"/>
    </location>
</feature>
<dbReference type="InterPro" id="IPR020795">
    <property type="entry name" value="ORC3"/>
</dbReference>
<feature type="domain" description="Origin recognition complex subunit 3 winged helix C-terminal" evidence="1">
    <location>
        <begin position="56"/>
        <end position="93"/>
    </location>
</feature>
<evidence type="ECO:0000313" key="3">
    <source>
        <dbReference type="Proteomes" id="UP000183832"/>
    </source>
</evidence>
<proteinExistence type="predicted"/>
<accession>A0A1J1HUL8</accession>
<sequence>MGIPRGALHQALSNPHIYMQCSCCKIPEQERILPSLPDISIVYKLHLECNKFINEDHISPEVQAHFTRSIAELQFLGFIKQSKHKTDTAARLT</sequence>
<dbReference type="Proteomes" id="UP000183832">
    <property type="component" value="Unassembled WGS sequence"/>
</dbReference>
<organism evidence="2 3">
    <name type="scientific">Clunio marinus</name>
    <dbReference type="NCBI Taxonomy" id="568069"/>
    <lineage>
        <taxon>Eukaryota</taxon>
        <taxon>Metazoa</taxon>
        <taxon>Ecdysozoa</taxon>
        <taxon>Arthropoda</taxon>
        <taxon>Hexapoda</taxon>
        <taxon>Insecta</taxon>
        <taxon>Pterygota</taxon>
        <taxon>Neoptera</taxon>
        <taxon>Endopterygota</taxon>
        <taxon>Diptera</taxon>
        <taxon>Nematocera</taxon>
        <taxon>Chironomoidea</taxon>
        <taxon>Chironomidae</taxon>
        <taxon>Clunio</taxon>
    </lineage>
</organism>
<dbReference type="CDD" id="cd20704">
    <property type="entry name" value="Orc3"/>
    <property type="match status" value="1"/>
</dbReference>
<evidence type="ECO:0000259" key="1">
    <source>
        <dbReference type="Pfam" id="PF18137"/>
    </source>
</evidence>
<name>A0A1J1HUL8_9DIPT</name>
<reference evidence="2 3" key="1">
    <citation type="submission" date="2015-04" db="EMBL/GenBank/DDBJ databases">
        <authorList>
            <person name="Syromyatnikov M.Y."/>
            <person name="Popov V.N."/>
        </authorList>
    </citation>
    <scope>NUCLEOTIDE SEQUENCE [LARGE SCALE GENOMIC DNA]</scope>
</reference>
<dbReference type="InterPro" id="IPR040855">
    <property type="entry name" value="ORC_WH_C"/>
</dbReference>
<dbReference type="GO" id="GO:0031261">
    <property type="term" value="C:DNA replication preinitiation complex"/>
    <property type="evidence" value="ECO:0007669"/>
    <property type="project" value="TreeGrafter"/>
</dbReference>
<dbReference type="GO" id="GO:0005656">
    <property type="term" value="C:nuclear pre-replicative complex"/>
    <property type="evidence" value="ECO:0007669"/>
    <property type="project" value="TreeGrafter"/>
</dbReference>
<gene>
    <name evidence="2" type="ORF">CLUMA_CG004916</name>
</gene>
<dbReference type="Pfam" id="PF18137">
    <property type="entry name" value="WHD_ORC"/>
    <property type="match status" value="2"/>
</dbReference>
<dbReference type="AlphaFoldDB" id="A0A1J1HUL8"/>